<dbReference type="SUPFAM" id="SSF53474">
    <property type="entry name" value="alpha/beta-Hydrolases"/>
    <property type="match status" value="1"/>
</dbReference>
<protein>
    <submittedName>
        <fullName evidence="2">Thioesterase II family protein</fullName>
    </submittedName>
</protein>
<evidence type="ECO:0000313" key="2">
    <source>
        <dbReference type="EMBL" id="MFC6085302.1"/>
    </source>
</evidence>
<dbReference type="InterPro" id="IPR012223">
    <property type="entry name" value="TEII"/>
</dbReference>
<dbReference type="PANTHER" id="PTHR11487">
    <property type="entry name" value="THIOESTERASE"/>
    <property type="match status" value="1"/>
</dbReference>
<reference evidence="3" key="1">
    <citation type="journal article" date="2019" name="Int. J. Syst. Evol. Microbiol.">
        <title>The Global Catalogue of Microorganisms (GCM) 10K type strain sequencing project: providing services to taxonomists for standard genome sequencing and annotation.</title>
        <authorList>
            <consortium name="The Broad Institute Genomics Platform"/>
            <consortium name="The Broad Institute Genome Sequencing Center for Infectious Disease"/>
            <person name="Wu L."/>
            <person name="Ma J."/>
        </authorList>
    </citation>
    <scope>NUCLEOTIDE SEQUENCE [LARGE SCALE GENOMIC DNA]</scope>
    <source>
        <strain evidence="3">JCM 30346</strain>
    </source>
</reference>
<dbReference type="InterPro" id="IPR000073">
    <property type="entry name" value="AB_hydrolase_1"/>
</dbReference>
<sequence length="249" mass="25461">MAGDRDRPVVALIPPSCCGAGYFRGLRRALGDRVDARVAELPGHGRRHAEPPLTDAALAVRDVAGRLSGAAIGIERPSGAAVGERPSGVAVDAVYGESLGAYLGLALAGVFPRVPLLLVASNSPPSARPPAPEGGAVTLEAAVAALTGMGAEISGQVLADPELGGRTRAMIFGDLRLSWSAIEATRTARVAADVHVLAGTGDRAAVALEGWAAHTTGRCEVSRIPGGHLLSAENPEGVARWMVRALARR</sequence>
<proteinExistence type="predicted"/>
<dbReference type="EMBL" id="JBHSRF010000059">
    <property type="protein sequence ID" value="MFC6085302.1"/>
    <property type="molecule type" value="Genomic_DNA"/>
</dbReference>
<name>A0ABW1NSS2_9ACTN</name>
<feature type="domain" description="AB hydrolase-1" evidence="1">
    <location>
        <begin position="19"/>
        <end position="240"/>
    </location>
</feature>
<accession>A0ABW1NSS2</accession>
<evidence type="ECO:0000259" key="1">
    <source>
        <dbReference type="Pfam" id="PF12697"/>
    </source>
</evidence>
<dbReference type="Pfam" id="PF12697">
    <property type="entry name" value="Abhydrolase_6"/>
    <property type="match status" value="1"/>
</dbReference>
<comment type="caution">
    <text evidence="2">The sequence shown here is derived from an EMBL/GenBank/DDBJ whole genome shotgun (WGS) entry which is preliminary data.</text>
</comment>
<gene>
    <name evidence="2" type="ORF">ACFP1K_29340</name>
</gene>
<dbReference type="Gene3D" id="3.40.50.1820">
    <property type="entry name" value="alpha/beta hydrolase"/>
    <property type="match status" value="1"/>
</dbReference>
<dbReference type="RefSeq" id="WP_380759295.1">
    <property type="nucleotide sequence ID" value="NZ_JBHSRF010000059.1"/>
</dbReference>
<dbReference type="InterPro" id="IPR029058">
    <property type="entry name" value="AB_hydrolase_fold"/>
</dbReference>
<organism evidence="2 3">
    <name type="scientific">Sphaerisporangium aureirubrum</name>
    <dbReference type="NCBI Taxonomy" id="1544736"/>
    <lineage>
        <taxon>Bacteria</taxon>
        <taxon>Bacillati</taxon>
        <taxon>Actinomycetota</taxon>
        <taxon>Actinomycetes</taxon>
        <taxon>Streptosporangiales</taxon>
        <taxon>Streptosporangiaceae</taxon>
        <taxon>Sphaerisporangium</taxon>
    </lineage>
</organism>
<keyword evidence="3" id="KW-1185">Reference proteome</keyword>
<dbReference type="PANTHER" id="PTHR11487:SF0">
    <property type="entry name" value="S-ACYL FATTY ACID SYNTHASE THIOESTERASE, MEDIUM CHAIN"/>
    <property type="match status" value="1"/>
</dbReference>
<evidence type="ECO:0000313" key="3">
    <source>
        <dbReference type="Proteomes" id="UP001596137"/>
    </source>
</evidence>
<dbReference type="Proteomes" id="UP001596137">
    <property type="component" value="Unassembled WGS sequence"/>
</dbReference>